<dbReference type="PIRSF" id="PIRSF037227">
    <property type="entry name" value="Aminobenzoyl-glu_utiliz_pB"/>
    <property type="match status" value="1"/>
</dbReference>
<keyword evidence="2" id="KW-1185">Reference proteome</keyword>
<dbReference type="InterPro" id="IPR002933">
    <property type="entry name" value="Peptidase_M20"/>
</dbReference>
<dbReference type="RefSeq" id="WP_345417505.1">
    <property type="nucleotide sequence ID" value="NZ_BAABGT010000032.1"/>
</dbReference>
<proteinExistence type="predicted"/>
<organism evidence="1 2">
    <name type="scientific">Pseudonocardia xishanensis</name>
    <dbReference type="NCBI Taxonomy" id="630995"/>
    <lineage>
        <taxon>Bacteria</taxon>
        <taxon>Bacillati</taxon>
        <taxon>Actinomycetota</taxon>
        <taxon>Actinomycetes</taxon>
        <taxon>Pseudonocardiales</taxon>
        <taxon>Pseudonocardiaceae</taxon>
        <taxon>Pseudonocardia</taxon>
    </lineage>
</organism>
<dbReference type="SUPFAM" id="SSF55031">
    <property type="entry name" value="Bacterial exopeptidase dimerisation domain"/>
    <property type="match status" value="1"/>
</dbReference>
<dbReference type="NCBIfam" id="TIGR01891">
    <property type="entry name" value="amidohydrolases"/>
    <property type="match status" value="1"/>
</dbReference>
<dbReference type="EMBL" id="BAABGT010000032">
    <property type="protein sequence ID" value="GAA4546649.1"/>
    <property type="molecule type" value="Genomic_DNA"/>
</dbReference>
<evidence type="ECO:0000313" key="1">
    <source>
        <dbReference type="EMBL" id="GAA4546649.1"/>
    </source>
</evidence>
<dbReference type="Gene3D" id="3.40.630.10">
    <property type="entry name" value="Zn peptidases"/>
    <property type="match status" value="2"/>
</dbReference>
<dbReference type="InterPro" id="IPR017145">
    <property type="entry name" value="Aminobenzoyl-glu_utiliz_pB"/>
</dbReference>
<accession>A0ABP8RRU6</accession>
<sequence>MSLTELVESLAPTFHALSDAIWDAPQLRWQEHDATARQIAVAEAEGFTVTREIAGIPTAFQAETGSGGPLIVFLGEYDALAGLSQESGATTCTPDGEGRDGHGCGHHLLGAGSLLAAVALARHLRANGLPGRVRYYGCPAEEAAAGKSFMAAAGAFDDVDAALTWHPAGGTGTVSTQGRCLAYAQAHFRFTGRASHAGVSPHLGRSALDAAELMNVGVNFLREHMPDTARIHYAFTDAGGASPNVVPASSEVYYLVRAETVPAMQELYDRVVAVAEGAALMTSTTLEVRFDGASAEILPNQVLEEALHANLVRIGGVPFDAADQALAATFSAGFAPDEVRRTRIAAGLAADDPRCLDDGVPPLAAPEHRHLNSGSSDVGDVSWITPTVQILSCAVAFGTPWHTWQYVAQGKLPAAHKALTHAATVIATTGLDLLTRPDLLAAARAEHAEVIAQTPYMCPIPKGLLAPPVRAR</sequence>
<dbReference type="InterPro" id="IPR017439">
    <property type="entry name" value="Amidohydrolase"/>
</dbReference>
<reference evidence="2" key="1">
    <citation type="journal article" date="2019" name="Int. J. Syst. Evol. Microbiol.">
        <title>The Global Catalogue of Microorganisms (GCM) 10K type strain sequencing project: providing services to taxonomists for standard genome sequencing and annotation.</title>
        <authorList>
            <consortium name="The Broad Institute Genomics Platform"/>
            <consortium name="The Broad Institute Genome Sequencing Center for Infectious Disease"/>
            <person name="Wu L."/>
            <person name="Ma J."/>
        </authorList>
    </citation>
    <scope>NUCLEOTIDE SEQUENCE [LARGE SCALE GENOMIC DNA]</scope>
    <source>
        <strain evidence="2">JCM 17906</strain>
    </source>
</reference>
<comment type="caution">
    <text evidence="1">The sequence shown here is derived from an EMBL/GenBank/DDBJ whole genome shotgun (WGS) entry which is preliminary data.</text>
</comment>
<dbReference type="InterPro" id="IPR052030">
    <property type="entry name" value="Peptidase_M20/M20A_hydrolases"/>
</dbReference>
<dbReference type="InterPro" id="IPR036264">
    <property type="entry name" value="Bact_exopeptidase_dim_dom"/>
</dbReference>
<dbReference type="Gene3D" id="3.30.70.360">
    <property type="match status" value="1"/>
</dbReference>
<dbReference type="PANTHER" id="PTHR30575:SF0">
    <property type="entry name" value="XAA-ARG DIPEPTIDASE"/>
    <property type="match status" value="1"/>
</dbReference>
<dbReference type="Proteomes" id="UP001501598">
    <property type="component" value="Unassembled WGS sequence"/>
</dbReference>
<dbReference type="SUPFAM" id="SSF53187">
    <property type="entry name" value="Zn-dependent exopeptidases"/>
    <property type="match status" value="1"/>
</dbReference>
<protein>
    <submittedName>
        <fullName evidence="1">M20 family metallopeptidase</fullName>
    </submittedName>
</protein>
<dbReference type="PANTHER" id="PTHR30575">
    <property type="entry name" value="PEPTIDASE M20"/>
    <property type="match status" value="1"/>
</dbReference>
<dbReference type="Pfam" id="PF01546">
    <property type="entry name" value="Peptidase_M20"/>
    <property type="match status" value="1"/>
</dbReference>
<name>A0ABP8RRU6_9PSEU</name>
<evidence type="ECO:0000313" key="2">
    <source>
        <dbReference type="Proteomes" id="UP001501598"/>
    </source>
</evidence>
<gene>
    <name evidence="1" type="ORF">GCM10023175_29290</name>
</gene>